<dbReference type="VEuPathDB" id="FungiDB:AFUB_045430"/>
<evidence type="ECO:0000313" key="2">
    <source>
        <dbReference type="Proteomes" id="UP000001699"/>
    </source>
</evidence>
<gene>
    <name evidence="1" type="ORF">AFUB_045430</name>
</gene>
<keyword evidence="2" id="KW-1185">Reference proteome</keyword>
<dbReference type="EMBL" id="DS499596">
    <property type="protein sequence ID" value="EDP53368.1"/>
    <property type="molecule type" value="Genomic_DNA"/>
</dbReference>
<organism evidence="1 2">
    <name type="scientific">Aspergillus fumigatus (strain CBS 144.89 / FGSC A1163 / CEA10)</name>
    <name type="common">Neosartorya fumigata</name>
    <dbReference type="NCBI Taxonomy" id="451804"/>
    <lineage>
        <taxon>Eukaryota</taxon>
        <taxon>Fungi</taxon>
        <taxon>Dikarya</taxon>
        <taxon>Ascomycota</taxon>
        <taxon>Pezizomycotina</taxon>
        <taxon>Eurotiomycetes</taxon>
        <taxon>Eurotiomycetidae</taxon>
        <taxon>Eurotiales</taxon>
        <taxon>Aspergillaceae</taxon>
        <taxon>Aspergillus</taxon>
        <taxon>Aspergillus subgen. Fumigati</taxon>
    </lineage>
</organism>
<evidence type="ECO:0000313" key="1">
    <source>
        <dbReference type="EMBL" id="EDP53368.1"/>
    </source>
</evidence>
<reference evidence="1 2" key="1">
    <citation type="journal article" date="2008" name="PLoS Genet.">
        <title>Genomic islands in the pathogenic filamentous fungus Aspergillus fumigatus.</title>
        <authorList>
            <person name="Fedorova N.D."/>
            <person name="Khaldi N."/>
            <person name="Joardar V.S."/>
            <person name="Maiti R."/>
            <person name="Amedeo P."/>
            <person name="Anderson M.J."/>
            <person name="Crabtree J."/>
            <person name="Silva J.C."/>
            <person name="Badger J.H."/>
            <person name="Albarraq A."/>
            <person name="Angiuoli S."/>
            <person name="Bussey H."/>
            <person name="Bowyer P."/>
            <person name="Cotty P.J."/>
            <person name="Dyer P.S."/>
            <person name="Egan A."/>
            <person name="Galens K."/>
            <person name="Fraser-Liggett C.M."/>
            <person name="Haas B.J."/>
            <person name="Inman J.M."/>
            <person name="Kent R."/>
            <person name="Lemieux S."/>
            <person name="Malavazi I."/>
            <person name="Orvis J."/>
            <person name="Roemer T."/>
            <person name="Ronning C.M."/>
            <person name="Sundaram J.P."/>
            <person name="Sutton G."/>
            <person name="Turner G."/>
            <person name="Venter J.C."/>
            <person name="White O.R."/>
            <person name="Whitty B.R."/>
            <person name="Youngman P."/>
            <person name="Wolfe K.H."/>
            <person name="Goldman G.H."/>
            <person name="Wortman J.R."/>
            <person name="Jiang B."/>
            <person name="Denning D.W."/>
            <person name="Nierman W.C."/>
        </authorList>
    </citation>
    <scope>NUCLEOTIDE SEQUENCE [LARGE SCALE GENOMIC DNA]</scope>
    <source>
        <strain evidence="2">CBS 144.89 / FGSC A1163 / CEA10</strain>
    </source>
</reference>
<sequence>MAPKPKLSFDRELDSLLPDYNDLIREQSYPKSMIYYLRESLTKNTLSSALTRTR</sequence>
<dbReference type="HOGENOM" id="CLU_3049906_0_0_1"/>
<dbReference type="AlphaFoldDB" id="B0Y030"/>
<name>B0Y030_ASPFC</name>
<dbReference type="Proteomes" id="UP000001699">
    <property type="component" value="Unassembled WGS sequence"/>
</dbReference>
<accession>B0Y030</accession>
<protein>
    <submittedName>
        <fullName evidence="1">Uncharacterized protein</fullName>
    </submittedName>
</protein>
<proteinExistence type="predicted"/>